<dbReference type="CDD" id="cd18316">
    <property type="entry name" value="BTB_POZ_KCTD-like"/>
    <property type="match status" value="1"/>
</dbReference>
<keyword evidence="2" id="KW-1185">Reference proteome</keyword>
<dbReference type="Proteomes" id="UP000492821">
    <property type="component" value="Unassembled WGS sequence"/>
</dbReference>
<dbReference type="GO" id="GO:0051260">
    <property type="term" value="P:protein homooligomerization"/>
    <property type="evidence" value="ECO:0007669"/>
    <property type="project" value="InterPro"/>
</dbReference>
<reference evidence="3" key="2">
    <citation type="submission" date="2020-10" db="UniProtKB">
        <authorList>
            <consortium name="WormBaseParasite"/>
        </authorList>
    </citation>
    <scope>IDENTIFICATION</scope>
</reference>
<dbReference type="AlphaFoldDB" id="A0A7E4VQP2"/>
<organism evidence="2 3">
    <name type="scientific">Panagrellus redivivus</name>
    <name type="common">Microworm</name>
    <dbReference type="NCBI Taxonomy" id="6233"/>
    <lineage>
        <taxon>Eukaryota</taxon>
        <taxon>Metazoa</taxon>
        <taxon>Ecdysozoa</taxon>
        <taxon>Nematoda</taxon>
        <taxon>Chromadorea</taxon>
        <taxon>Rhabditida</taxon>
        <taxon>Tylenchina</taxon>
        <taxon>Panagrolaimomorpha</taxon>
        <taxon>Panagrolaimoidea</taxon>
        <taxon>Panagrolaimidae</taxon>
        <taxon>Panagrellus</taxon>
    </lineage>
</organism>
<dbReference type="InterPro" id="IPR011333">
    <property type="entry name" value="SKP1/BTB/POZ_sf"/>
</dbReference>
<sequence length="144" mass="16497">MPDLVEFNVGGQLFTTTFDTIAQDKRSALYTWYLERKGAAHLTRDKNGAYFIDRDPYSFGIVLNYLRLQSSKQLWEACLPKDPDRLALLTQEAEYYRLPLLRDQAIALLHNCTEKGDVSYVNEVLAKSVSCPQGFDLKQLNLDD</sequence>
<dbReference type="PANTHER" id="PTHR14499">
    <property type="entry name" value="POTASSIUM CHANNEL TETRAMERIZATION DOMAIN-CONTAINING"/>
    <property type="match status" value="1"/>
</dbReference>
<dbReference type="WBParaSite" id="Pan_g2402.t1">
    <property type="protein sequence ID" value="Pan_g2402.t1"/>
    <property type="gene ID" value="Pan_g2402"/>
</dbReference>
<dbReference type="SUPFAM" id="SSF54695">
    <property type="entry name" value="POZ domain"/>
    <property type="match status" value="1"/>
</dbReference>
<feature type="domain" description="Potassium channel tetramerisation-type BTB" evidence="1">
    <location>
        <begin position="5"/>
        <end position="99"/>
    </location>
</feature>
<proteinExistence type="predicted"/>
<dbReference type="InterPro" id="IPR003131">
    <property type="entry name" value="T1-type_BTB"/>
</dbReference>
<accession>A0A7E4VQP2</accession>
<name>A0A7E4VQP2_PANRE</name>
<dbReference type="PANTHER" id="PTHR14499:SF135">
    <property type="entry name" value="BTB DOMAIN-CONTAINING PROTEIN-RELATED"/>
    <property type="match status" value="1"/>
</dbReference>
<protein>
    <submittedName>
        <fullName evidence="3">BTB_2 domain-containing protein</fullName>
    </submittedName>
</protein>
<evidence type="ECO:0000259" key="1">
    <source>
        <dbReference type="Pfam" id="PF02214"/>
    </source>
</evidence>
<dbReference type="Gene3D" id="3.30.710.10">
    <property type="entry name" value="Potassium Channel Kv1.1, Chain A"/>
    <property type="match status" value="1"/>
</dbReference>
<evidence type="ECO:0000313" key="2">
    <source>
        <dbReference type="Proteomes" id="UP000492821"/>
    </source>
</evidence>
<evidence type="ECO:0000313" key="3">
    <source>
        <dbReference type="WBParaSite" id="Pan_g2402.t1"/>
    </source>
</evidence>
<dbReference type="Pfam" id="PF02214">
    <property type="entry name" value="BTB_2"/>
    <property type="match status" value="1"/>
</dbReference>
<reference evidence="2" key="1">
    <citation type="journal article" date="2013" name="Genetics">
        <title>The draft genome and transcriptome of Panagrellus redivivus are shaped by the harsh demands of a free-living lifestyle.</title>
        <authorList>
            <person name="Srinivasan J."/>
            <person name="Dillman A.R."/>
            <person name="Macchietto M.G."/>
            <person name="Heikkinen L."/>
            <person name="Lakso M."/>
            <person name="Fracchia K.M."/>
            <person name="Antoshechkin I."/>
            <person name="Mortazavi A."/>
            <person name="Wong G."/>
            <person name="Sternberg P.W."/>
        </authorList>
    </citation>
    <scope>NUCLEOTIDE SEQUENCE [LARGE SCALE GENOMIC DNA]</scope>
    <source>
        <strain evidence="2">MT8872</strain>
    </source>
</reference>